<name>D7KFY5_ARALL</name>
<gene>
    <name evidence="2" type="ORF">ARALYDRAFT_682073</name>
</gene>
<dbReference type="InterPro" id="IPR044730">
    <property type="entry name" value="RNase_H-like_dom_plant"/>
</dbReference>
<dbReference type="PANTHER" id="PTHR47723">
    <property type="entry name" value="OS05G0353850 PROTEIN"/>
    <property type="match status" value="1"/>
</dbReference>
<dbReference type="HOGENOM" id="CLU_1973531_0_0_1"/>
<evidence type="ECO:0000259" key="1">
    <source>
        <dbReference type="Pfam" id="PF13456"/>
    </source>
</evidence>
<dbReference type="Proteomes" id="UP000008694">
    <property type="component" value="Unassembled WGS sequence"/>
</dbReference>
<dbReference type="CDD" id="cd06222">
    <property type="entry name" value="RNase_H_like"/>
    <property type="match status" value="1"/>
</dbReference>
<feature type="domain" description="RNase H type-1" evidence="1">
    <location>
        <begin position="59"/>
        <end position="127"/>
    </location>
</feature>
<evidence type="ECO:0000313" key="2">
    <source>
        <dbReference type="EMBL" id="EFH67825.1"/>
    </source>
</evidence>
<dbReference type="Gene3D" id="3.30.420.10">
    <property type="entry name" value="Ribonuclease H-like superfamily/Ribonuclease H"/>
    <property type="match status" value="1"/>
</dbReference>
<accession>D7KFY5</accession>
<reference evidence="3" key="1">
    <citation type="journal article" date="2011" name="Nat. Genet.">
        <title>The Arabidopsis lyrata genome sequence and the basis of rapid genome size change.</title>
        <authorList>
            <person name="Hu T.T."/>
            <person name="Pattyn P."/>
            <person name="Bakker E.G."/>
            <person name="Cao J."/>
            <person name="Cheng J.-F."/>
            <person name="Clark R.M."/>
            <person name="Fahlgren N."/>
            <person name="Fawcett J.A."/>
            <person name="Grimwood J."/>
            <person name="Gundlach H."/>
            <person name="Haberer G."/>
            <person name="Hollister J.D."/>
            <person name="Ossowski S."/>
            <person name="Ottilar R.P."/>
            <person name="Salamov A.A."/>
            <person name="Schneeberger K."/>
            <person name="Spannagl M."/>
            <person name="Wang X."/>
            <person name="Yang L."/>
            <person name="Nasrallah M.E."/>
            <person name="Bergelson J."/>
            <person name="Carrington J.C."/>
            <person name="Gaut B.S."/>
            <person name="Schmutz J."/>
            <person name="Mayer K.F.X."/>
            <person name="Van de Peer Y."/>
            <person name="Grigoriev I.V."/>
            <person name="Nordborg M."/>
            <person name="Weigel D."/>
            <person name="Guo Y.-L."/>
        </authorList>
    </citation>
    <scope>NUCLEOTIDE SEQUENCE [LARGE SCALE GENOMIC DNA]</scope>
    <source>
        <strain evidence="3">cv. MN47</strain>
    </source>
</reference>
<keyword evidence="3" id="KW-1185">Reference proteome</keyword>
<dbReference type="GO" id="GO:0004523">
    <property type="term" value="F:RNA-DNA hybrid ribonuclease activity"/>
    <property type="evidence" value="ECO:0007669"/>
    <property type="project" value="InterPro"/>
</dbReference>
<dbReference type="Pfam" id="PF13456">
    <property type="entry name" value="RVT_3"/>
    <property type="match status" value="1"/>
</dbReference>
<protein>
    <submittedName>
        <fullName evidence="2">Predicted protein</fullName>
    </submittedName>
</protein>
<dbReference type="Gramene" id="Al_scaffold_0001_4396">
    <property type="protein sequence ID" value="Al_scaffold_0001_4396"/>
    <property type="gene ID" value="Al_scaffold_0001_4396"/>
</dbReference>
<dbReference type="AlphaFoldDB" id="D7KFY5"/>
<dbReference type="InterPro" id="IPR036397">
    <property type="entry name" value="RNaseH_sf"/>
</dbReference>
<dbReference type="GO" id="GO:0003676">
    <property type="term" value="F:nucleic acid binding"/>
    <property type="evidence" value="ECO:0007669"/>
    <property type="project" value="InterPro"/>
</dbReference>
<dbReference type="InterPro" id="IPR053151">
    <property type="entry name" value="RNase_H-like"/>
</dbReference>
<proteinExistence type="predicted"/>
<sequence length="127" mass="14610">MVKAWYDPWLPLHPPRPPVKKTRVYKMLWSAIGSMKQKKIGMLKRHHWSAPEPGWIKCNFDGSFVNSGVPSEAGWILRDQNGTYIGSSQEIGRNTETTLESELQELLIAMQHCWCKGYKQTCFEGDN</sequence>
<dbReference type="EMBL" id="GL348713">
    <property type="protein sequence ID" value="EFH67825.1"/>
    <property type="molecule type" value="Genomic_DNA"/>
</dbReference>
<dbReference type="eggNOG" id="KOG1075">
    <property type="taxonomic scope" value="Eukaryota"/>
</dbReference>
<evidence type="ECO:0000313" key="3">
    <source>
        <dbReference type="Proteomes" id="UP000008694"/>
    </source>
</evidence>
<organism evidence="3">
    <name type="scientific">Arabidopsis lyrata subsp. lyrata</name>
    <name type="common">Lyre-leaved rock-cress</name>
    <dbReference type="NCBI Taxonomy" id="81972"/>
    <lineage>
        <taxon>Eukaryota</taxon>
        <taxon>Viridiplantae</taxon>
        <taxon>Streptophyta</taxon>
        <taxon>Embryophyta</taxon>
        <taxon>Tracheophyta</taxon>
        <taxon>Spermatophyta</taxon>
        <taxon>Magnoliopsida</taxon>
        <taxon>eudicotyledons</taxon>
        <taxon>Gunneridae</taxon>
        <taxon>Pentapetalae</taxon>
        <taxon>rosids</taxon>
        <taxon>malvids</taxon>
        <taxon>Brassicales</taxon>
        <taxon>Brassicaceae</taxon>
        <taxon>Camelineae</taxon>
        <taxon>Arabidopsis</taxon>
    </lineage>
</organism>
<dbReference type="PANTHER" id="PTHR47723:SF19">
    <property type="entry name" value="POLYNUCLEOTIDYL TRANSFERASE, RIBONUCLEASE H-LIKE SUPERFAMILY PROTEIN"/>
    <property type="match status" value="1"/>
</dbReference>
<dbReference type="InterPro" id="IPR002156">
    <property type="entry name" value="RNaseH_domain"/>
</dbReference>